<accession>A0A6C0RD91</accession>
<dbReference type="PANTHER" id="PTHR46652:SF3">
    <property type="entry name" value="LEUCINE-RICH REPEAT-CONTAINING PROTEIN 9"/>
    <property type="match status" value="1"/>
</dbReference>
<protein>
    <submittedName>
        <fullName evidence="3">Leucine-rich repeat domain-containing protein</fullName>
    </submittedName>
</protein>
<dbReference type="Pfam" id="PF12799">
    <property type="entry name" value="LRR_4"/>
    <property type="match status" value="1"/>
</dbReference>
<dbReference type="InterPro" id="IPR032675">
    <property type="entry name" value="LRR_dom_sf"/>
</dbReference>
<sequence length="291" mass="33411">MTINELHKKLLNAYTVENLNRISLTLIELYKNQQFSILRKIAEIISDSVQIEISTQGKGFSKFMMLYHPDRCSLQVNEINQLAEQSNYEKLLGFSHILLLARIDEIASSLNSYEDVDYSPVYEWDFSSKGFTVVDNLEEKESYNTATEGCNFYTAIKKRVFENMDIDFPFYYLEDMDELELSSSAIDNLKGAEYCIHVKNFDLSDNFISDLDPLSALSFLEELNVSDNQVENIDALSNLVGLKNLYLSNNNIRDLSPLFELENLEFADVIGNNIDQNQIQELLSMGVNVDY</sequence>
<gene>
    <name evidence="3" type="ORF">G0Q07_06820</name>
</gene>
<evidence type="ECO:0000313" key="3">
    <source>
        <dbReference type="EMBL" id="QIA07453.1"/>
    </source>
</evidence>
<dbReference type="SUPFAM" id="SSF52058">
    <property type="entry name" value="L domain-like"/>
    <property type="match status" value="1"/>
</dbReference>
<dbReference type="PANTHER" id="PTHR46652">
    <property type="entry name" value="LEUCINE-RICH REPEAT AND IQ DOMAIN-CONTAINING PROTEIN 1-RELATED"/>
    <property type="match status" value="1"/>
</dbReference>
<dbReference type="EMBL" id="CP048409">
    <property type="protein sequence ID" value="QIA07453.1"/>
    <property type="molecule type" value="Genomic_DNA"/>
</dbReference>
<reference evidence="3 4" key="1">
    <citation type="submission" date="2020-02" db="EMBL/GenBank/DDBJ databases">
        <title>Genome sequencing for Draconibacterium sp. strain M1.</title>
        <authorList>
            <person name="Park S.-J."/>
        </authorList>
    </citation>
    <scope>NUCLEOTIDE SEQUENCE [LARGE SCALE GENOMIC DNA]</scope>
    <source>
        <strain evidence="3 4">M1</strain>
    </source>
</reference>
<dbReference type="Gene3D" id="3.80.10.10">
    <property type="entry name" value="Ribonuclease Inhibitor"/>
    <property type="match status" value="1"/>
</dbReference>
<keyword evidence="4" id="KW-1185">Reference proteome</keyword>
<dbReference type="InterPro" id="IPR001611">
    <property type="entry name" value="Leu-rich_rpt"/>
</dbReference>
<dbReference type="InterPro" id="IPR050836">
    <property type="entry name" value="SDS22/Internalin_LRR"/>
</dbReference>
<dbReference type="InterPro" id="IPR025875">
    <property type="entry name" value="Leu-rich_rpt_4"/>
</dbReference>
<dbReference type="RefSeq" id="WP_163345375.1">
    <property type="nucleotide sequence ID" value="NZ_CP048409.1"/>
</dbReference>
<dbReference type="AlphaFoldDB" id="A0A6C0RD91"/>
<name>A0A6C0RD91_9BACT</name>
<evidence type="ECO:0000256" key="2">
    <source>
        <dbReference type="ARBA" id="ARBA00022737"/>
    </source>
</evidence>
<evidence type="ECO:0000256" key="1">
    <source>
        <dbReference type="ARBA" id="ARBA00022614"/>
    </source>
</evidence>
<keyword evidence="2" id="KW-0677">Repeat</keyword>
<dbReference type="PROSITE" id="PS51450">
    <property type="entry name" value="LRR"/>
    <property type="match status" value="3"/>
</dbReference>
<keyword evidence="1" id="KW-0433">Leucine-rich repeat</keyword>
<organism evidence="3 4">
    <name type="scientific">Draconibacterium halophilum</name>
    <dbReference type="NCBI Taxonomy" id="2706887"/>
    <lineage>
        <taxon>Bacteria</taxon>
        <taxon>Pseudomonadati</taxon>
        <taxon>Bacteroidota</taxon>
        <taxon>Bacteroidia</taxon>
        <taxon>Marinilabiliales</taxon>
        <taxon>Prolixibacteraceae</taxon>
        <taxon>Draconibacterium</taxon>
    </lineage>
</organism>
<evidence type="ECO:0000313" key="4">
    <source>
        <dbReference type="Proteomes" id="UP000474630"/>
    </source>
</evidence>
<dbReference type="Proteomes" id="UP000474630">
    <property type="component" value="Chromosome"/>
</dbReference>
<dbReference type="KEGG" id="drc:G0Q07_06820"/>
<proteinExistence type="predicted"/>